<dbReference type="InterPro" id="IPR012349">
    <property type="entry name" value="Split_barrel_FMN-bd"/>
</dbReference>
<evidence type="ECO:0000313" key="3">
    <source>
        <dbReference type="Proteomes" id="UP001165080"/>
    </source>
</evidence>
<dbReference type="Gene3D" id="2.30.110.10">
    <property type="entry name" value="Electron Transport, Fmn-binding Protein, Chain A"/>
    <property type="match status" value="1"/>
</dbReference>
<accession>A0A9W6BBZ1</accession>
<dbReference type="OrthoDB" id="507659at2759"/>
<dbReference type="Proteomes" id="UP001165080">
    <property type="component" value="Unassembled WGS sequence"/>
</dbReference>
<sequence>MKARRRGVLQVLRQRHAPLFHLLGKTSARDVDKHAAIVQAGFRLKDRYGVMTLEDSASVMELEVVSDFMPCGDHDVVICRVTQYENFTEDAQDVLYTSALRAAGYM</sequence>
<protein>
    <recommendedName>
        <fullName evidence="1">Flavin reductase like domain-containing protein</fullName>
    </recommendedName>
</protein>
<evidence type="ECO:0000313" key="2">
    <source>
        <dbReference type="EMBL" id="GLC48950.1"/>
    </source>
</evidence>
<dbReference type="SUPFAM" id="SSF50475">
    <property type="entry name" value="FMN-binding split barrel"/>
    <property type="match status" value="1"/>
</dbReference>
<dbReference type="GO" id="GO:0010181">
    <property type="term" value="F:FMN binding"/>
    <property type="evidence" value="ECO:0007669"/>
    <property type="project" value="InterPro"/>
</dbReference>
<keyword evidence="3" id="KW-1185">Reference proteome</keyword>
<evidence type="ECO:0000259" key="1">
    <source>
        <dbReference type="Pfam" id="PF01613"/>
    </source>
</evidence>
<dbReference type="AlphaFoldDB" id="A0A9W6BBZ1"/>
<dbReference type="EMBL" id="BRXU01000002">
    <property type="protein sequence ID" value="GLC48950.1"/>
    <property type="molecule type" value="Genomic_DNA"/>
</dbReference>
<gene>
    <name evidence="2" type="primary">PLESTMB000755</name>
    <name evidence="2" type="ORF">PLESTB_000166300</name>
</gene>
<name>A0A9W6BBZ1_9CHLO</name>
<organism evidence="2 3">
    <name type="scientific">Pleodorina starrii</name>
    <dbReference type="NCBI Taxonomy" id="330485"/>
    <lineage>
        <taxon>Eukaryota</taxon>
        <taxon>Viridiplantae</taxon>
        <taxon>Chlorophyta</taxon>
        <taxon>core chlorophytes</taxon>
        <taxon>Chlorophyceae</taxon>
        <taxon>CS clade</taxon>
        <taxon>Chlamydomonadales</taxon>
        <taxon>Volvocaceae</taxon>
        <taxon>Pleodorina</taxon>
    </lineage>
</organism>
<dbReference type="Pfam" id="PF01613">
    <property type="entry name" value="Flavin_Reduct"/>
    <property type="match status" value="1"/>
</dbReference>
<comment type="caution">
    <text evidence="2">The sequence shown here is derived from an EMBL/GenBank/DDBJ whole genome shotgun (WGS) entry which is preliminary data.</text>
</comment>
<reference evidence="2 3" key="1">
    <citation type="journal article" date="2023" name="Commun. Biol.">
        <title>Reorganization of the ancestral sex-determining regions during the evolution of trioecy in Pleodorina starrii.</title>
        <authorList>
            <person name="Takahashi K."/>
            <person name="Suzuki S."/>
            <person name="Kawai-Toyooka H."/>
            <person name="Yamamoto K."/>
            <person name="Hamaji T."/>
            <person name="Ootsuki R."/>
            <person name="Yamaguchi H."/>
            <person name="Kawachi M."/>
            <person name="Higashiyama T."/>
            <person name="Nozaki H."/>
        </authorList>
    </citation>
    <scope>NUCLEOTIDE SEQUENCE [LARGE SCALE GENOMIC DNA]</scope>
    <source>
        <strain evidence="2 3">NIES-4479</strain>
    </source>
</reference>
<proteinExistence type="predicted"/>
<feature type="domain" description="Flavin reductase like" evidence="1">
    <location>
        <begin position="2"/>
        <end position="96"/>
    </location>
</feature>
<dbReference type="InterPro" id="IPR002563">
    <property type="entry name" value="Flavin_Rdtase-like_dom"/>
</dbReference>